<comment type="caution">
    <text evidence="1">The sequence shown here is derived from an EMBL/GenBank/DDBJ whole genome shotgun (WGS) entry which is preliminary data.</text>
</comment>
<accession>A0ABU1XVU2</accession>
<dbReference type="Proteomes" id="UP001256588">
    <property type="component" value="Unassembled WGS sequence"/>
</dbReference>
<dbReference type="PANTHER" id="PTHR38471:SF2">
    <property type="entry name" value="FOUR HELIX BUNDLE PROTEIN"/>
    <property type="match status" value="1"/>
</dbReference>
<dbReference type="PANTHER" id="PTHR38471">
    <property type="entry name" value="FOUR HELIX BUNDLE PROTEIN"/>
    <property type="match status" value="1"/>
</dbReference>
<proteinExistence type="predicted"/>
<gene>
    <name evidence="1" type="ORF">J2W68_001058</name>
</gene>
<dbReference type="InterPro" id="IPR012657">
    <property type="entry name" value="23S_rRNA-intervening_sequence"/>
</dbReference>
<organism evidence="1 2">
    <name type="scientific">Luteimonas terrae</name>
    <dbReference type="NCBI Taxonomy" id="1530191"/>
    <lineage>
        <taxon>Bacteria</taxon>
        <taxon>Pseudomonadati</taxon>
        <taxon>Pseudomonadota</taxon>
        <taxon>Gammaproteobacteria</taxon>
        <taxon>Lysobacterales</taxon>
        <taxon>Lysobacteraceae</taxon>
        <taxon>Luteimonas</taxon>
    </lineage>
</organism>
<dbReference type="EMBL" id="JAVDWO010000003">
    <property type="protein sequence ID" value="MDR7192350.1"/>
    <property type="molecule type" value="Genomic_DNA"/>
</dbReference>
<dbReference type="CDD" id="cd16377">
    <property type="entry name" value="23S_rRNA_IVP_like"/>
    <property type="match status" value="1"/>
</dbReference>
<name>A0ABU1XVU2_9GAMM</name>
<dbReference type="Pfam" id="PF05635">
    <property type="entry name" value="23S_rRNA_IVP"/>
    <property type="match status" value="1"/>
</dbReference>
<keyword evidence="2" id="KW-1185">Reference proteome</keyword>
<dbReference type="Gene3D" id="1.20.1440.60">
    <property type="entry name" value="23S rRNA-intervening sequence"/>
    <property type="match status" value="1"/>
</dbReference>
<protein>
    <submittedName>
        <fullName evidence="1">Four helix bundle protein</fullName>
    </submittedName>
</protein>
<reference evidence="1 2" key="1">
    <citation type="submission" date="2023-07" db="EMBL/GenBank/DDBJ databases">
        <title>Sorghum-associated microbial communities from plants grown in Nebraska, USA.</title>
        <authorList>
            <person name="Schachtman D."/>
        </authorList>
    </citation>
    <scope>NUCLEOTIDE SEQUENCE [LARGE SCALE GENOMIC DNA]</scope>
    <source>
        <strain evidence="1 2">4099</strain>
    </source>
</reference>
<evidence type="ECO:0000313" key="1">
    <source>
        <dbReference type="EMBL" id="MDR7192350.1"/>
    </source>
</evidence>
<dbReference type="SUPFAM" id="SSF158446">
    <property type="entry name" value="IVS-encoded protein-like"/>
    <property type="match status" value="1"/>
</dbReference>
<evidence type="ECO:0000313" key="2">
    <source>
        <dbReference type="Proteomes" id="UP001256588"/>
    </source>
</evidence>
<sequence length="141" mass="15753">MDTIATPRPHERLDVWQDAMQLVEVVYRATSSFPADERFGLVAQMRRAAISVPSNIAEGAARRSTSEYLRHLSFARGSLAELSTQSEIARRLGFCEGTVADSALLDRTYARLNALIRSHERRVREPDAFSESPIPDPQSHA</sequence>
<dbReference type="NCBIfam" id="TIGR02436">
    <property type="entry name" value="four helix bundle protein"/>
    <property type="match status" value="1"/>
</dbReference>
<dbReference type="InterPro" id="IPR036583">
    <property type="entry name" value="23S_rRNA_IVS_sf"/>
</dbReference>